<proteinExistence type="predicted"/>
<feature type="compositionally biased region" description="Polar residues" evidence="1">
    <location>
        <begin position="424"/>
        <end position="435"/>
    </location>
</feature>
<feature type="compositionally biased region" description="Low complexity" evidence="1">
    <location>
        <begin position="709"/>
        <end position="718"/>
    </location>
</feature>
<feature type="region of interest" description="Disordered" evidence="1">
    <location>
        <begin position="526"/>
        <end position="545"/>
    </location>
</feature>
<keyword evidence="3" id="KW-1185">Reference proteome</keyword>
<feature type="compositionally biased region" description="Acidic residues" evidence="1">
    <location>
        <begin position="853"/>
        <end position="863"/>
    </location>
</feature>
<feature type="compositionally biased region" description="Polar residues" evidence="1">
    <location>
        <begin position="631"/>
        <end position="647"/>
    </location>
</feature>
<evidence type="ECO:0000313" key="2">
    <source>
        <dbReference type="EMBL" id="POW08933.1"/>
    </source>
</evidence>
<feature type="region of interest" description="Disordered" evidence="1">
    <location>
        <begin position="602"/>
        <end position="718"/>
    </location>
</feature>
<protein>
    <submittedName>
        <fullName evidence="2">Uncharacterized protein</fullName>
    </submittedName>
</protein>
<name>A0A2S4VHC5_9BASI</name>
<dbReference type="AlphaFoldDB" id="A0A2S4VHC5"/>
<gene>
    <name evidence="2" type="ORF">PSHT_09339</name>
</gene>
<reference evidence="3" key="2">
    <citation type="journal article" date="2018" name="BMC Genomics">
        <title>Genomic insights into host adaptation between the wheat stripe rust pathogen (Puccinia striiformis f. sp. tritici) and the barley stripe rust pathogen (Puccinia striiformis f. sp. hordei).</title>
        <authorList>
            <person name="Xia C."/>
            <person name="Wang M."/>
            <person name="Yin C."/>
            <person name="Cornejo O.E."/>
            <person name="Hulbert S.H."/>
            <person name="Chen X."/>
        </authorList>
    </citation>
    <scope>NUCLEOTIDE SEQUENCE [LARGE SCALE GENOMIC DNA]</scope>
    <source>
        <strain evidence="3">93TX-2</strain>
    </source>
</reference>
<dbReference type="OrthoDB" id="2507844at2759"/>
<organism evidence="2 3">
    <name type="scientific">Puccinia striiformis</name>
    <dbReference type="NCBI Taxonomy" id="27350"/>
    <lineage>
        <taxon>Eukaryota</taxon>
        <taxon>Fungi</taxon>
        <taxon>Dikarya</taxon>
        <taxon>Basidiomycota</taxon>
        <taxon>Pucciniomycotina</taxon>
        <taxon>Pucciniomycetes</taxon>
        <taxon>Pucciniales</taxon>
        <taxon>Pucciniaceae</taxon>
        <taxon>Puccinia</taxon>
    </lineage>
</organism>
<reference evidence="2 3" key="1">
    <citation type="submission" date="2017-12" db="EMBL/GenBank/DDBJ databases">
        <title>Gene loss provides genomic basis for host adaptation in cereal stripe rust fungi.</title>
        <authorList>
            <person name="Xia C."/>
        </authorList>
    </citation>
    <scope>NUCLEOTIDE SEQUENCE [LARGE SCALE GENOMIC DNA]</scope>
    <source>
        <strain evidence="2 3">93TX-2</strain>
    </source>
</reference>
<feature type="compositionally biased region" description="Polar residues" evidence="1">
    <location>
        <begin position="661"/>
        <end position="671"/>
    </location>
</feature>
<accession>A0A2S4VHC5</accession>
<comment type="caution">
    <text evidence="2">The sequence shown here is derived from an EMBL/GenBank/DDBJ whole genome shotgun (WGS) entry which is preliminary data.</text>
</comment>
<evidence type="ECO:0000313" key="3">
    <source>
        <dbReference type="Proteomes" id="UP000238274"/>
    </source>
</evidence>
<dbReference type="EMBL" id="PKSM01000132">
    <property type="protein sequence ID" value="POW08933.1"/>
    <property type="molecule type" value="Genomic_DNA"/>
</dbReference>
<feature type="compositionally biased region" description="Basic and acidic residues" evidence="1">
    <location>
        <begin position="446"/>
        <end position="462"/>
    </location>
</feature>
<feature type="compositionally biased region" description="Acidic residues" evidence="1">
    <location>
        <begin position="886"/>
        <end position="902"/>
    </location>
</feature>
<feature type="compositionally biased region" description="Polar residues" evidence="1">
    <location>
        <begin position="31"/>
        <end position="45"/>
    </location>
</feature>
<evidence type="ECO:0000256" key="1">
    <source>
        <dbReference type="SAM" id="MobiDB-lite"/>
    </source>
</evidence>
<dbReference type="Proteomes" id="UP000238274">
    <property type="component" value="Unassembled WGS sequence"/>
</dbReference>
<feature type="compositionally biased region" description="Low complexity" evidence="1">
    <location>
        <begin position="648"/>
        <end position="659"/>
    </location>
</feature>
<feature type="region of interest" description="Disordered" evidence="1">
    <location>
        <begin position="200"/>
        <end position="224"/>
    </location>
</feature>
<reference evidence="3" key="3">
    <citation type="journal article" date="2018" name="Mol. Plant Microbe Interact.">
        <title>Genome sequence resources for the wheat stripe rust pathogen (Puccinia striiformis f. sp. tritici) and the barley stripe rust pathogen (Puccinia striiformis f. sp. hordei).</title>
        <authorList>
            <person name="Xia C."/>
            <person name="Wang M."/>
            <person name="Yin C."/>
            <person name="Cornejo O.E."/>
            <person name="Hulbert S.H."/>
            <person name="Chen X."/>
        </authorList>
    </citation>
    <scope>NUCLEOTIDE SEQUENCE [LARGE SCALE GENOMIC DNA]</scope>
    <source>
        <strain evidence="3">93TX-2</strain>
    </source>
</reference>
<dbReference type="VEuPathDB" id="FungiDB:PSHT_09339"/>
<feature type="region of interest" description="Disordered" evidence="1">
    <location>
        <begin position="424"/>
        <end position="462"/>
    </location>
</feature>
<feature type="compositionally biased region" description="Low complexity" evidence="1">
    <location>
        <begin position="155"/>
        <end position="166"/>
    </location>
</feature>
<feature type="region of interest" description="Disordered" evidence="1">
    <location>
        <begin position="845"/>
        <end position="971"/>
    </location>
</feature>
<feature type="compositionally biased region" description="Basic residues" evidence="1">
    <location>
        <begin position="208"/>
        <end position="218"/>
    </location>
</feature>
<feature type="region of interest" description="Disordered" evidence="1">
    <location>
        <begin position="146"/>
        <end position="166"/>
    </location>
</feature>
<dbReference type="VEuPathDB" id="FungiDB:PSTT_09778"/>
<sequence length="1011" mass="106409">MDLDRPVGGIDLYHPLAPDTETPVRLFGSPRSGTTSSITGNQPQQPGLHCLNPPSVYHRRHHSNPTKSTTTTRADLHFYPSSSSSNDLPPQIYPGKINPLLPPPLPGPQPTRQISFPRPGRRRLSVILEPTAVHLPPSPPAEFDFSAFENPPPQLTSSSSIQSSPSCTLIAHPDSPCMSNFDHLANEDLSGRPLIDLTDEEESVGRGKSQHSPKHWKPPSRTPYSHFTPLPSPVISEKPFLSSLLSSPLTDYLPNWYRNKTGSPAQDNKNGSELSEIIRSINESISNIETKPASSSPFQETTPEFFALPDPTHVVHKQLIMLGLSGTRSRTKFSSSSAATFGAVWIIRELDDENIFACSIFLLSRSRPSTKTQVQVVIPPADNPLLEASRSPPLYIPLPTEEIEENPLLLRSHSRATSVHWSVHTSPAARSSTEPLTDVAPSPRPTDGESRVTRWEAGEPKDDELASLVESINQRNDARSQMLTGLLRAVSHGIQEHDREAEAETAMVRELGRARQRQLGELAGQECGGSQFSAPFGSPKRTPHPPASIRDDTFAPTLENFTHIHSRGPSLAGDMSANIREASVAASLRAHTLLDNIRAAASRATSAKAPTVAEVHSSGHIRDEDTARPLSGTNKAQSNRTAASLHQASAAPKPSAPASIRAQSHAPSNRISLAAPSNRAQSAAASARNPSRAPSLHDKSAVANSQNPSAAASRKAASVAGTTKAQSVAGSVKAPSVMGTTKATSVAGTAKAQSLAGITNATSIAGSNKAASIAGTVKAQSVAGNTKATSVAGTTKAKSVAGTTKANSVVGTVKALSAAGSVKAGSGTAAGSVRAGTIAGTILGSVPGSPAVVDEEAEAEEEQAPPGSVVSERPESIEPPSVAEQDAVEEDAEGQAAEEDAAEVTQPTGDEDPCNEPNPPSHVDENLPRSGPTTVVGSLAGEIIGGGPGEGSQIIVDGEEDHKPNMRRPLVPTTINPLGEWIRFGRAGFKFQILDASPDLEDPPHPPAKFP</sequence>
<feature type="compositionally biased region" description="Low complexity" evidence="1">
    <location>
        <begin position="674"/>
        <end position="694"/>
    </location>
</feature>
<feature type="region of interest" description="Disordered" evidence="1">
    <location>
        <begin position="1"/>
        <end position="96"/>
    </location>
</feature>